<feature type="signal peptide" evidence="2">
    <location>
        <begin position="1"/>
        <end position="25"/>
    </location>
</feature>
<organism evidence="3 4">
    <name type="scientific">Streptomyces kanamyceticus</name>
    <dbReference type="NCBI Taxonomy" id="1967"/>
    <lineage>
        <taxon>Bacteria</taxon>
        <taxon>Bacillati</taxon>
        <taxon>Actinomycetota</taxon>
        <taxon>Actinomycetes</taxon>
        <taxon>Kitasatosporales</taxon>
        <taxon>Streptomycetaceae</taxon>
        <taxon>Streptomyces</taxon>
    </lineage>
</organism>
<dbReference type="Proteomes" id="UP000325529">
    <property type="component" value="Chromosome"/>
</dbReference>
<sequence length="252" mass="25580">MKRTRLTQAAAAPVLALLCAAALTACGGSDSGSDSSDGSKDSADKSGTSDAPEKAADPAADLDRAVLAKDEVKGYRIDKPAQEFVFAKSKGEIKLDKADCAPLAYAMNQLPLGTPKADAIRVAAGAKGPGAFTYVTLATYEKGAAKTALAELSKAVSACGGGFTAKAGKTTNPYSSIAAETAPAPAGADESFAFKATQKYQNNTHTLRAQAARHGDTIALYFAVDGLAFTQSRPGDAKIATAVVNAQSAKLG</sequence>
<protein>
    <recommendedName>
        <fullName evidence="5">Sensor domain-containing protein</fullName>
    </recommendedName>
</protein>
<dbReference type="RefSeq" id="WP_055547585.1">
    <property type="nucleotide sequence ID" value="NZ_CP023699.1"/>
</dbReference>
<feature type="chain" id="PRO_5038496181" description="Sensor domain-containing protein" evidence="2">
    <location>
        <begin position="26"/>
        <end position="252"/>
    </location>
</feature>
<evidence type="ECO:0008006" key="5">
    <source>
        <dbReference type="Google" id="ProtNLM"/>
    </source>
</evidence>
<dbReference type="KEGG" id="ska:CP970_18065"/>
<evidence type="ECO:0000313" key="3">
    <source>
        <dbReference type="EMBL" id="QEU92556.1"/>
    </source>
</evidence>
<evidence type="ECO:0000313" key="4">
    <source>
        <dbReference type="Proteomes" id="UP000325529"/>
    </source>
</evidence>
<dbReference type="AlphaFoldDB" id="A0A5J6GHD4"/>
<dbReference type="EMBL" id="CP023699">
    <property type="protein sequence ID" value="QEU92556.1"/>
    <property type="molecule type" value="Genomic_DNA"/>
</dbReference>
<feature type="region of interest" description="Disordered" evidence="1">
    <location>
        <begin position="27"/>
        <end position="62"/>
    </location>
</feature>
<name>A0A5J6GHD4_STRKN</name>
<evidence type="ECO:0000256" key="2">
    <source>
        <dbReference type="SAM" id="SignalP"/>
    </source>
</evidence>
<keyword evidence="2" id="KW-0732">Signal</keyword>
<gene>
    <name evidence="3" type="ORF">CP970_18065</name>
</gene>
<proteinExistence type="predicted"/>
<dbReference type="OrthoDB" id="4319100at2"/>
<evidence type="ECO:0000256" key="1">
    <source>
        <dbReference type="SAM" id="MobiDB-lite"/>
    </source>
</evidence>
<accession>A0A5J6GHD4</accession>
<feature type="compositionally biased region" description="Low complexity" evidence="1">
    <location>
        <begin position="27"/>
        <end position="36"/>
    </location>
</feature>
<reference evidence="3 4" key="1">
    <citation type="submission" date="2017-09" db="EMBL/GenBank/DDBJ databases">
        <authorList>
            <person name="Lee N."/>
            <person name="Cho B.-K."/>
        </authorList>
    </citation>
    <scope>NUCLEOTIDE SEQUENCE [LARGE SCALE GENOMIC DNA]</scope>
    <source>
        <strain evidence="3 4">ATCC 12853</strain>
    </source>
</reference>
<dbReference type="PROSITE" id="PS51257">
    <property type="entry name" value="PROKAR_LIPOPROTEIN"/>
    <property type="match status" value="1"/>
</dbReference>
<keyword evidence="4" id="KW-1185">Reference proteome</keyword>
<feature type="compositionally biased region" description="Basic and acidic residues" evidence="1">
    <location>
        <begin position="51"/>
        <end position="62"/>
    </location>
</feature>